<dbReference type="InterPro" id="IPR018247">
    <property type="entry name" value="EF_Hand_1_Ca_BS"/>
</dbReference>
<evidence type="ECO:0000313" key="4">
    <source>
        <dbReference type="Proteomes" id="UP001597467"/>
    </source>
</evidence>
<dbReference type="Pfam" id="PF13202">
    <property type="entry name" value="EF-hand_5"/>
    <property type="match status" value="2"/>
</dbReference>
<name>A0ABW5JYB1_9FLAO</name>
<dbReference type="InterPro" id="IPR011992">
    <property type="entry name" value="EF-hand-dom_pair"/>
</dbReference>
<feature type="region of interest" description="Disordered" evidence="1">
    <location>
        <begin position="352"/>
        <end position="382"/>
    </location>
</feature>
<evidence type="ECO:0000256" key="1">
    <source>
        <dbReference type="SAM" id="MobiDB-lite"/>
    </source>
</evidence>
<dbReference type="Proteomes" id="UP001597467">
    <property type="component" value="Unassembled WGS sequence"/>
</dbReference>
<keyword evidence="4" id="KW-1185">Reference proteome</keyword>
<accession>A0ABW5JYB1</accession>
<dbReference type="EMBL" id="JBHULM010000007">
    <property type="protein sequence ID" value="MFD2541501.1"/>
    <property type="molecule type" value="Genomic_DNA"/>
</dbReference>
<dbReference type="RefSeq" id="WP_379901273.1">
    <property type="nucleotide sequence ID" value="NZ_JBHULM010000007.1"/>
</dbReference>
<dbReference type="PROSITE" id="PS50222">
    <property type="entry name" value="EF_HAND_2"/>
    <property type="match status" value="1"/>
</dbReference>
<dbReference type="Gene3D" id="1.10.238.10">
    <property type="entry name" value="EF-hand"/>
    <property type="match status" value="1"/>
</dbReference>
<dbReference type="InterPro" id="IPR002048">
    <property type="entry name" value="EF_hand_dom"/>
</dbReference>
<reference evidence="4" key="1">
    <citation type="journal article" date="2019" name="Int. J. Syst. Evol. Microbiol.">
        <title>The Global Catalogue of Microorganisms (GCM) 10K type strain sequencing project: providing services to taxonomists for standard genome sequencing and annotation.</title>
        <authorList>
            <consortium name="The Broad Institute Genomics Platform"/>
            <consortium name="The Broad Institute Genome Sequencing Center for Infectious Disease"/>
            <person name="Wu L."/>
            <person name="Ma J."/>
        </authorList>
    </citation>
    <scope>NUCLEOTIDE SEQUENCE [LARGE SCALE GENOMIC DNA]</scope>
    <source>
        <strain evidence="4">KCTC 42808</strain>
    </source>
</reference>
<dbReference type="PROSITE" id="PS51257">
    <property type="entry name" value="PROKAR_LIPOPROTEIN"/>
    <property type="match status" value="1"/>
</dbReference>
<evidence type="ECO:0000313" key="3">
    <source>
        <dbReference type="EMBL" id="MFD2541501.1"/>
    </source>
</evidence>
<feature type="domain" description="EF-hand" evidence="2">
    <location>
        <begin position="332"/>
        <end position="367"/>
    </location>
</feature>
<sequence>MKNLNTLSVVVILGAFFACKNTNNIHSHDGLHSHSHEHTTDAKETVNYFADYTLEDESYGTKTKVTIVGDQRIMVTNSLPNHETGSFPNSGNPNTISAQNKTYTFPLNPVYTGKSKWMREPGIALNGIKFEPQTAEVVVCDTGENYRVEAIQNVIDLGLDFNHAHVQPTGAYHYHGTPTSMIEKFDTGNDLVHIGFAHDGFPMYYSKSGKYKPSFKLLDGNREGEDCTYDTPKEHLDIAVGGHHDGTFGSDYEYVEGYGDLDACNGIEVDGQYMYLITNEFPYVGRCVMGEVADDSNQRGPQNGPQGGERPSVSEILKKLDTNKDGKLSISETKGPLKKDFAKIDTNKDNFLTKEELKNGSNANAQRSLGERPQRKDQNRKK</sequence>
<gene>
    <name evidence="3" type="ORF">ACFSSB_04155</name>
</gene>
<dbReference type="Pfam" id="PF14240">
    <property type="entry name" value="YHYH"/>
    <property type="match status" value="1"/>
</dbReference>
<protein>
    <submittedName>
        <fullName evidence="3">YHYH protein</fullName>
    </submittedName>
</protein>
<feature type="compositionally biased region" description="Basic and acidic residues" evidence="1">
    <location>
        <begin position="369"/>
        <end position="382"/>
    </location>
</feature>
<comment type="caution">
    <text evidence="3">The sequence shown here is derived from an EMBL/GenBank/DDBJ whole genome shotgun (WGS) entry which is preliminary data.</text>
</comment>
<dbReference type="SUPFAM" id="SSF47473">
    <property type="entry name" value="EF-hand"/>
    <property type="match status" value="1"/>
</dbReference>
<evidence type="ECO:0000259" key="2">
    <source>
        <dbReference type="PROSITE" id="PS50222"/>
    </source>
</evidence>
<dbReference type="InterPro" id="IPR025924">
    <property type="entry name" value="YHYH_dom"/>
</dbReference>
<dbReference type="PROSITE" id="PS00018">
    <property type="entry name" value="EF_HAND_1"/>
    <property type="match status" value="1"/>
</dbReference>
<proteinExistence type="predicted"/>
<organism evidence="3 4">
    <name type="scientific">Lacinutrix gracilariae</name>
    <dbReference type="NCBI Taxonomy" id="1747198"/>
    <lineage>
        <taxon>Bacteria</taxon>
        <taxon>Pseudomonadati</taxon>
        <taxon>Bacteroidota</taxon>
        <taxon>Flavobacteriia</taxon>
        <taxon>Flavobacteriales</taxon>
        <taxon>Flavobacteriaceae</taxon>
        <taxon>Lacinutrix</taxon>
    </lineage>
</organism>